<sequence>MDKLGKAIRLLRHQKGWNQGDVATRLEISIPAFSKIETGFTDLNISRLNQIAKVFNLTTAQLLYYSENKEIKEHVEELKVISEKISQREDEIIQLQKKLIQLYEQLYKYDNA</sequence>
<dbReference type="Proteomes" id="UP001485301">
    <property type="component" value="Chromosome"/>
</dbReference>
<organism evidence="1 2">
    <name type="scientific">Sphingobacterium thalpophilum</name>
    <dbReference type="NCBI Taxonomy" id="259"/>
    <lineage>
        <taxon>Bacteria</taxon>
        <taxon>Pseudomonadati</taxon>
        <taxon>Bacteroidota</taxon>
        <taxon>Sphingobacteriia</taxon>
        <taxon>Sphingobacteriales</taxon>
        <taxon>Sphingobacteriaceae</taxon>
        <taxon>Sphingobacterium</taxon>
    </lineage>
</organism>
<proteinExistence type="predicted"/>
<protein>
    <submittedName>
        <fullName evidence="1">Helix-turn-helix transcriptional regulator</fullName>
    </submittedName>
</protein>
<evidence type="ECO:0000313" key="2">
    <source>
        <dbReference type="Proteomes" id="UP001485301"/>
    </source>
</evidence>
<name>A0ACD5C2N7_9SPHI</name>
<reference evidence="1" key="1">
    <citation type="submission" date="2024-04" db="EMBL/GenBank/DDBJ databases">
        <title>Complete genome sequence of Sphingobacterium thalpophiium BAA-1094.</title>
        <authorList>
            <person name="Adaikpoh B.I."/>
        </authorList>
    </citation>
    <scope>NUCLEOTIDE SEQUENCE</scope>
    <source>
        <strain evidence="1">BAA-1094</strain>
    </source>
</reference>
<keyword evidence="2" id="KW-1185">Reference proteome</keyword>
<accession>A0ACD5C2N7</accession>
<evidence type="ECO:0000313" key="1">
    <source>
        <dbReference type="EMBL" id="WZN53925.1"/>
    </source>
</evidence>
<dbReference type="EMBL" id="CP151087">
    <property type="protein sequence ID" value="WZN53925.1"/>
    <property type="molecule type" value="Genomic_DNA"/>
</dbReference>
<gene>
    <name evidence="1" type="ORF">AACH28_14850</name>
</gene>